<reference evidence="1" key="1">
    <citation type="journal article" date="2014" name="Int. J. Syst. Evol. Microbiol.">
        <title>Complete genome sequence of Corynebacterium casei LMG S-19264T (=DSM 44701T), isolated from a smear-ripened cheese.</title>
        <authorList>
            <consortium name="US DOE Joint Genome Institute (JGI-PGF)"/>
            <person name="Walter F."/>
            <person name="Albersmeier A."/>
            <person name="Kalinowski J."/>
            <person name="Ruckert C."/>
        </authorList>
    </citation>
    <scope>NUCLEOTIDE SEQUENCE</scope>
    <source>
        <strain evidence="1">KCTC 42650</strain>
    </source>
</reference>
<dbReference type="EMBL" id="BNCJ01000001">
    <property type="protein sequence ID" value="GHF33179.1"/>
    <property type="molecule type" value="Genomic_DNA"/>
</dbReference>
<dbReference type="RefSeq" id="WP_189678045.1">
    <property type="nucleotide sequence ID" value="NZ_BNCJ01000001.1"/>
</dbReference>
<reference evidence="1" key="2">
    <citation type="submission" date="2020-09" db="EMBL/GenBank/DDBJ databases">
        <authorList>
            <person name="Sun Q."/>
            <person name="Kim S."/>
        </authorList>
    </citation>
    <scope>NUCLEOTIDE SEQUENCE</scope>
    <source>
        <strain evidence="1">KCTC 42650</strain>
    </source>
</reference>
<name>A0A8J3GTP4_9RHOB</name>
<dbReference type="AlphaFoldDB" id="A0A8J3GTP4"/>
<organism evidence="1 2">
    <name type="scientific">Seohaeicola zhoushanensis</name>
    <dbReference type="NCBI Taxonomy" id="1569283"/>
    <lineage>
        <taxon>Bacteria</taxon>
        <taxon>Pseudomonadati</taxon>
        <taxon>Pseudomonadota</taxon>
        <taxon>Alphaproteobacteria</taxon>
        <taxon>Rhodobacterales</taxon>
        <taxon>Roseobacteraceae</taxon>
        <taxon>Seohaeicola</taxon>
    </lineage>
</organism>
<dbReference type="Proteomes" id="UP000626220">
    <property type="component" value="Unassembled WGS sequence"/>
</dbReference>
<accession>A0A8J3GTP4</accession>
<proteinExistence type="predicted"/>
<protein>
    <submittedName>
        <fullName evidence="1">Uncharacterized protein</fullName>
    </submittedName>
</protein>
<evidence type="ECO:0000313" key="1">
    <source>
        <dbReference type="EMBL" id="GHF33179.1"/>
    </source>
</evidence>
<keyword evidence="2" id="KW-1185">Reference proteome</keyword>
<gene>
    <name evidence="1" type="ORF">GCM10017056_00740</name>
</gene>
<sequence length="105" mass="12181">MTDDEFGPWIEHDGGTGPHVNAEIEIVCDMSSGGKRPGPLEKTCSTSPWWMWRWRKVRTGWFKSELRRVCDDPEFAPIIRYRIRKPRALRDLIELIANLPESVDA</sequence>
<comment type="caution">
    <text evidence="1">The sequence shown here is derived from an EMBL/GenBank/DDBJ whole genome shotgun (WGS) entry which is preliminary data.</text>
</comment>
<evidence type="ECO:0000313" key="2">
    <source>
        <dbReference type="Proteomes" id="UP000626220"/>
    </source>
</evidence>